<evidence type="ECO:0000256" key="2">
    <source>
        <dbReference type="ARBA" id="ARBA00022692"/>
    </source>
</evidence>
<dbReference type="PANTHER" id="PTHR23128">
    <property type="entry name" value="SERPENTINE RECEPTOR, CLASS E (EPSILON)-RELATED"/>
    <property type="match status" value="1"/>
</dbReference>
<feature type="transmembrane region" description="Helical" evidence="5">
    <location>
        <begin position="131"/>
        <end position="153"/>
    </location>
</feature>
<keyword evidence="3 5" id="KW-1133">Transmembrane helix</keyword>
<accession>A0A4U5NBJ5</accession>
<keyword evidence="2 5" id="KW-0812">Transmembrane</keyword>
<organism evidence="7 8">
    <name type="scientific">Steinernema carpocapsae</name>
    <name type="common">Entomopathogenic nematode</name>
    <dbReference type="NCBI Taxonomy" id="34508"/>
    <lineage>
        <taxon>Eukaryota</taxon>
        <taxon>Metazoa</taxon>
        <taxon>Ecdysozoa</taxon>
        <taxon>Nematoda</taxon>
        <taxon>Chromadorea</taxon>
        <taxon>Rhabditida</taxon>
        <taxon>Tylenchina</taxon>
        <taxon>Panagrolaimomorpha</taxon>
        <taxon>Strongyloidoidea</taxon>
        <taxon>Steinernematidae</taxon>
        <taxon>Steinernema</taxon>
    </lineage>
</organism>
<dbReference type="OrthoDB" id="5837514at2759"/>
<dbReference type="GO" id="GO:0016020">
    <property type="term" value="C:membrane"/>
    <property type="evidence" value="ECO:0007669"/>
    <property type="project" value="UniProtKB-SubCell"/>
</dbReference>
<dbReference type="CDD" id="cd00637">
    <property type="entry name" value="7tm_classA_rhodopsin-like"/>
    <property type="match status" value="1"/>
</dbReference>
<reference evidence="7 8" key="2">
    <citation type="journal article" date="2019" name="G3 (Bethesda)">
        <title>Hybrid Assembly of the Genome of the Entomopathogenic Nematode Steinernema carpocapsae Identifies the X-Chromosome.</title>
        <authorList>
            <person name="Serra L."/>
            <person name="Macchietto M."/>
            <person name="Macias-Munoz A."/>
            <person name="McGill C.J."/>
            <person name="Rodriguez I.M."/>
            <person name="Rodriguez B."/>
            <person name="Murad R."/>
            <person name="Mortazavi A."/>
        </authorList>
    </citation>
    <scope>NUCLEOTIDE SEQUENCE [LARGE SCALE GENOMIC DNA]</scope>
    <source>
        <strain evidence="7 8">ALL</strain>
    </source>
</reference>
<feature type="transmembrane region" description="Helical" evidence="5">
    <location>
        <begin position="203"/>
        <end position="234"/>
    </location>
</feature>
<dbReference type="InterPro" id="IPR019408">
    <property type="entry name" value="7TM_GPCR_serpentine_rcpt_Srab"/>
</dbReference>
<keyword evidence="8" id="KW-1185">Reference proteome</keyword>
<feature type="transmembrane region" description="Helical" evidence="5">
    <location>
        <begin position="72"/>
        <end position="92"/>
    </location>
</feature>
<dbReference type="Gene3D" id="1.20.1070.10">
    <property type="entry name" value="Rhodopsin 7-helix transmembrane proteins"/>
    <property type="match status" value="1"/>
</dbReference>
<dbReference type="PROSITE" id="PS50262">
    <property type="entry name" value="G_PROTEIN_RECEP_F1_2"/>
    <property type="match status" value="1"/>
</dbReference>
<dbReference type="InterPro" id="IPR017452">
    <property type="entry name" value="GPCR_Rhodpsn_7TM"/>
</dbReference>
<feature type="domain" description="G-protein coupled receptors family 1 profile" evidence="6">
    <location>
        <begin position="53"/>
        <end position="320"/>
    </location>
</feature>
<evidence type="ECO:0000256" key="3">
    <source>
        <dbReference type="ARBA" id="ARBA00022989"/>
    </source>
</evidence>
<dbReference type="AlphaFoldDB" id="A0A4U5NBJ5"/>
<keyword evidence="4 5" id="KW-0472">Membrane</keyword>
<dbReference type="SUPFAM" id="SSF81321">
    <property type="entry name" value="Family A G protein-coupled receptor-like"/>
    <property type="match status" value="1"/>
</dbReference>
<gene>
    <name evidence="7" type="ORF">L596_014244</name>
</gene>
<evidence type="ECO:0000256" key="5">
    <source>
        <dbReference type="SAM" id="Phobius"/>
    </source>
</evidence>
<evidence type="ECO:0000313" key="8">
    <source>
        <dbReference type="Proteomes" id="UP000298663"/>
    </source>
</evidence>
<feature type="transmembrane region" description="Helical" evidence="5">
    <location>
        <begin position="262"/>
        <end position="287"/>
    </location>
</feature>
<dbReference type="EMBL" id="AZBU02000004">
    <property type="protein sequence ID" value="TKR80118.1"/>
    <property type="molecule type" value="Genomic_DNA"/>
</dbReference>
<name>A0A4U5NBJ5_STECR</name>
<dbReference type="Proteomes" id="UP000298663">
    <property type="component" value="Unassembled WGS sequence"/>
</dbReference>
<comment type="caution">
    <text evidence="7">The sequence shown here is derived from an EMBL/GenBank/DDBJ whole genome shotgun (WGS) entry which is preliminary data.</text>
</comment>
<feature type="transmembrane region" description="Helical" evidence="5">
    <location>
        <begin position="160"/>
        <end position="183"/>
    </location>
</feature>
<comment type="subcellular location">
    <subcellularLocation>
        <location evidence="1">Membrane</location>
        <topology evidence="1">Multi-pass membrane protein</topology>
    </subcellularLocation>
</comment>
<dbReference type="PANTHER" id="PTHR23128:SF132">
    <property type="entry name" value="SERPENTINE RECEPTOR, CLASS E (EPSILON)-RELATED"/>
    <property type="match status" value="1"/>
</dbReference>
<evidence type="ECO:0000313" key="7">
    <source>
        <dbReference type="EMBL" id="TKR80118.1"/>
    </source>
</evidence>
<evidence type="ECO:0000259" key="6">
    <source>
        <dbReference type="PROSITE" id="PS50262"/>
    </source>
</evidence>
<proteinExistence type="predicted"/>
<reference evidence="7 8" key="1">
    <citation type="journal article" date="2015" name="Genome Biol.">
        <title>Comparative genomics of Steinernema reveals deeply conserved gene regulatory networks.</title>
        <authorList>
            <person name="Dillman A.R."/>
            <person name="Macchietto M."/>
            <person name="Porter C.F."/>
            <person name="Rogers A."/>
            <person name="Williams B."/>
            <person name="Antoshechkin I."/>
            <person name="Lee M.M."/>
            <person name="Goodwin Z."/>
            <person name="Lu X."/>
            <person name="Lewis E.E."/>
            <person name="Goodrich-Blair H."/>
            <person name="Stock S.P."/>
            <person name="Adams B.J."/>
            <person name="Sternberg P.W."/>
            <person name="Mortazavi A."/>
        </authorList>
    </citation>
    <scope>NUCLEOTIDE SEQUENCE [LARGE SCALE GENOMIC DNA]</scope>
    <source>
        <strain evidence="7 8">ALL</strain>
    </source>
</reference>
<evidence type="ECO:0000256" key="1">
    <source>
        <dbReference type="ARBA" id="ARBA00004141"/>
    </source>
</evidence>
<dbReference type="Pfam" id="PF10292">
    <property type="entry name" value="7TM_GPCR_Srab"/>
    <property type="match status" value="1"/>
</dbReference>
<evidence type="ECO:0000256" key="4">
    <source>
        <dbReference type="ARBA" id="ARBA00023136"/>
    </source>
</evidence>
<feature type="transmembrane region" description="Helical" evidence="5">
    <location>
        <begin position="307"/>
        <end position="326"/>
    </location>
</feature>
<protein>
    <recommendedName>
        <fullName evidence="6">G-protein coupled receptors family 1 profile domain-containing protein</fullName>
    </recommendedName>
</protein>
<sequence>MRQPRTYTYRYSPAKSSETWVYAGTHAYMERISTPSIYAATVAETVLNSLSVPMCLYLLVRLRTTRLMHMNMKTMLISSTFALVLFNITRFVKSFMYLRSYPITDSSYVKPEFSNKVCIVTRFFYDTTENVFAVTMCGLALERIAASIMVSSYASIRTKVVPILIISAQWLTSTAISLCFILTDRAEMASWSQDRLFMSCSLIYSHPFFVIGVFAVGAVGFLVTAILLAFLFCYNSRQYYNRLRSHLNTRYQYAENITTLRFLVPIMTVFGVSYLISTGVVANIVVHASKTQIDEYLIGDMWMFEKAYNATNTVFTPIFFALCIWFHHPLKTVFISDLKTVLRLYPKSEEAPKKDVKIVGFSGKNLMFQNETDVYFAGLKNDWAKKV</sequence>